<organism evidence="2 3">
    <name type="scientific">Clarias magur</name>
    <name type="common">Asian catfish</name>
    <name type="synonym">Macropteronotus magur</name>
    <dbReference type="NCBI Taxonomy" id="1594786"/>
    <lineage>
        <taxon>Eukaryota</taxon>
        <taxon>Metazoa</taxon>
        <taxon>Chordata</taxon>
        <taxon>Craniata</taxon>
        <taxon>Vertebrata</taxon>
        <taxon>Euteleostomi</taxon>
        <taxon>Actinopterygii</taxon>
        <taxon>Neopterygii</taxon>
        <taxon>Teleostei</taxon>
        <taxon>Ostariophysi</taxon>
        <taxon>Siluriformes</taxon>
        <taxon>Clariidae</taxon>
        <taxon>Clarias</taxon>
    </lineage>
</organism>
<protein>
    <submittedName>
        <fullName evidence="2">Golgin candidate 2</fullName>
    </submittedName>
</protein>
<sequence length="142" mass="16097">MAEIISVYQRADGQTTARVMSPGSLLRRVFRYFSRDLVCRRCVCERSATAAVLHQSLVRTSGRGSPLHQLDRSRGDGERTRLSCAPRVSLSWSSTLHRTEPLTDRRRDPAWGGRYPSARRLFTELDKNTQTSEGSVSEETLR</sequence>
<keyword evidence="3" id="KW-1185">Reference proteome</keyword>
<evidence type="ECO:0000313" key="2">
    <source>
        <dbReference type="EMBL" id="KAF5898936.1"/>
    </source>
</evidence>
<feature type="compositionally biased region" description="Polar residues" evidence="1">
    <location>
        <begin position="128"/>
        <end position="142"/>
    </location>
</feature>
<accession>A0A8J4X2Q8</accession>
<dbReference type="EMBL" id="QNUK01000183">
    <property type="protein sequence ID" value="KAF5898936.1"/>
    <property type="molecule type" value="Genomic_DNA"/>
</dbReference>
<dbReference type="Proteomes" id="UP000727407">
    <property type="component" value="Unassembled WGS sequence"/>
</dbReference>
<proteinExistence type="predicted"/>
<name>A0A8J4X2Q8_CLAMG</name>
<feature type="region of interest" description="Disordered" evidence="1">
    <location>
        <begin position="123"/>
        <end position="142"/>
    </location>
</feature>
<dbReference type="AlphaFoldDB" id="A0A8J4X2Q8"/>
<evidence type="ECO:0000256" key="1">
    <source>
        <dbReference type="SAM" id="MobiDB-lite"/>
    </source>
</evidence>
<evidence type="ECO:0000313" key="3">
    <source>
        <dbReference type="Proteomes" id="UP000727407"/>
    </source>
</evidence>
<reference evidence="2" key="1">
    <citation type="submission" date="2020-07" db="EMBL/GenBank/DDBJ databases">
        <title>Clarias magur genome sequencing, assembly and annotation.</title>
        <authorList>
            <person name="Kushwaha B."/>
            <person name="Kumar R."/>
            <person name="Das P."/>
            <person name="Joshi C.G."/>
            <person name="Kumar D."/>
            <person name="Nagpure N.S."/>
            <person name="Pandey M."/>
            <person name="Agarwal S."/>
            <person name="Srivastava S."/>
            <person name="Singh M."/>
            <person name="Sahoo L."/>
            <person name="Jayasankar P."/>
            <person name="Meher P.K."/>
            <person name="Koringa P.G."/>
            <person name="Iquebal M.A."/>
            <person name="Das S.P."/>
            <person name="Bit A."/>
            <person name="Patnaik S."/>
            <person name="Patel N."/>
            <person name="Shah T.M."/>
            <person name="Hinsu A."/>
            <person name="Jena J.K."/>
        </authorList>
    </citation>
    <scope>NUCLEOTIDE SEQUENCE</scope>
    <source>
        <strain evidence="2">CIFAMagur01</strain>
        <tissue evidence="2">Testis</tissue>
    </source>
</reference>
<gene>
    <name evidence="2" type="primary">gc2</name>
    <name evidence="2" type="ORF">DAT39_011318</name>
</gene>
<comment type="caution">
    <text evidence="2">The sequence shown here is derived from an EMBL/GenBank/DDBJ whole genome shotgun (WGS) entry which is preliminary data.</text>
</comment>